<keyword evidence="2" id="KW-1185">Reference proteome</keyword>
<dbReference type="Proteomes" id="UP001320706">
    <property type="component" value="Unassembled WGS sequence"/>
</dbReference>
<proteinExistence type="predicted"/>
<comment type="caution">
    <text evidence="1">The sequence shown here is derived from an EMBL/GenBank/DDBJ whole genome shotgun (WGS) entry which is preliminary data.</text>
</comment>
<accession>A0ACC3S9Y5</accession>
<gene>
    <name evidence="1" type="ORF">M8818_005343</name>
</gene>
<evidence type="ECO:0000313" key="2">
    <source>
        <dbReference type="Proteomes" id="UP001320706"/>
    </source>
</evidence>
<organism evidence="1 2">
    <name type="scientific">Zalaria obscura</name>
    <dbReference type="NCBI Taxonomy" id="2024903"/>
    <lineage>
        <taxon>Eukaryota</taxon>
        <taxon>Fungi</taxon>
        <taxon>Dikarya</taxon>
        <taxon>Ascomycota</taxon>
        <taxon>Pezizomycotina</taxon>
        <taxon>Dothideomycetes</taxon>
        <taxon>Dothideomycetidae</taxon>
        <taxon>Dothideales</taxon>
        <taxon>Zalariaceae</taxon>
        <taxon>Zalaria</taxon>
    </lineage>
</organism>
<evidence type="ECO:0000313" key="1">
    <source>
        <dbReference type="EMBL" id="KAK8203118.1"/>
    </source>
</evidence>
<reference evidence="1" key="1">
    <citation type="submission" date="2024-02" db="EMBL/GenBank/DDBJ databases">
        <title>Metagenome Assembled Genome of Zalaria obscura JY119.</title>
        <authorList>
            <person name="Vighnesh L."/>
            <person name="Jagadeeshwari U."/>
            <person name="Venkata Ramana C."/>
            <person name="Sasikala C."/>
        </authorList>
    </citation>
    <scope>NUCLEOTIDE SEQUENCE</scope>
    <source>
        <strain evidence="1">JY119</strain>
    </source>
</reference>
<name>A0ACC3S9Y5_9PEZI</name>
<sequence length="301" mass="33053">MRAGKVLPGQQQPGKQTVADNQSVLKRHVLASVLREFKNAPPASSDTPTLRFPTSSSRGIYITCYVLDGAVTGLARGAQLAPSAILCRACPPPHLLRHSNLHHLCPQHLPDTRGASRAPNRLSHALLLQRELVRNALELDDHQHSRPYQRRLLRPQRRGALFPSYTGRGPYPAEPATVDHLDDRVHGHFVLYSREEISCALRGAAVVQAVYRRRRLHGYRTKLIRKMQSIAFGRRGAGPSRCAQTGHHSRVHERAFGAGNAHGVDGRGGEAAAGAGCFTWQLEQFAAQVRTKTSAQGAELI</sequence>
<protein>
    <submittedName>
        <fullName evidence="1">Uncharacterized protein</fullName>
    </submittedName>
</protein>
<dbReference type="EMBL" id="JAMKPW020000032">
    <property type="protein sequence ID" value="KAK8203118.1"/>
    <property type="molecule type" value="Genomic_DNA"/>
</dbReference>